<dbReference type="Pfam" id="PF13469">
    <property type="entry name" value="Sulfotransfer_3"/>
    <property type="match status" value="1"/>
</dbReference>
<dbReference type="RefSeq" id="WP_310363784.1">
    <property type="nucleotide sequence ID" value="NZ_JAVDYB010000001.1"/>
</dbReference>
<reference evidence="1" key="1">
    <citation type="submission" date="2023-07" db="EMBL/GenBank/DDBJ databases">
        <title>Sequencing the genomes of 1000 actinobacteria strains.</title>
        <authorList>
            <person name="Klenk H.-P."/>
        </authorList>
    </citation>
    <scope>NUCLEOTIDE SEQUENCE</scope>
    <source>
        <strain evidence="1">DSM 44707</strain>
    </source>
</reference>
<gene>
    <name evidence="1" type="ORF">J2S41_001068</name>
</gene>
<accession>A0AAE4CA56</accession>
<dbReference type="AlphaFoldDB" id="A0AAE4CA56"/>
<dbReference type="InterPro" id="IPR027417">
    <property type="entry name" value="P-loop_NTPase"/>
</dbReference>
<dbReference type="SUPFAM" id="SSF52540">
    <property type="entry name" value="P-loop containing nucleoside triphosphate hydrolases"/>
    <property type="match status" value="1"/>
</dbReference>
<evidence type="ECO:0000313" key="2">
    <source>
        <dbReference type="Proteomes" id="UP001183643"/>
    </source>
</evidence>
<organism evidence="1 2">
    <name type="scientific">Catenuloplanes atrovinosus</name>
    <dbReference type="NCBI Taxonomy" id="137266"/>
    <lineage>
        <taxon>Bacteria</taxon>
        <taxon>Bacillati</taxon>
        <taxon>Actinomycetota</taxon>
        <taxon>Actinomycetes</taxon>
        <taxon>Micromonosporales</taxon>
        <taxon>Micromonosporaceae</taxon>
        <taxon>Catenuloplanes</taxon>
    </lineage>
</organism>
<evidence type="ECO:0000313" key="1">
    <source>
        <dbReference type="EMBL" id="MDR7274290.1"/>
    </source>
</evidence>
<proteinExistence type="predicted"/>
<dbReference type="Gene3D" id="3.40.50.300">
    <property type="entry name" value="P-loop containing nucleotide triphosphate hydrolases"/>
    <property type="match status" value="1"/>
</dbReference>
<dbReference type="Proteomes" id="UP001183643">
    <property type="component" value="Unassembled WGS sequence"/>
</dbReference>
<dbReference type="InterPro" id="IPR052736">
    <property type="entry name" value="Stf3_sulfotransferase"/>
</dbReference>
<evidence type="ECO:0008006" key="3">
    <source>
        <dbReference type="Google" id="ProtNLM"/>
    </source>
</evidence>
<dbReference type="PANTHER" id="PTHR36451:SF1">
    <property type="entry name" value="OMEGA-HYDROXY-BETA-DIHYDROMENAQUINONE-9 SULFOTRANSFERASE STF3"/>
    <property type="match status" value="1"/>
</dbReference>
<dbReference type="PANTHER" id="PTHR36451">
    <property type="entry name" value="PAPS-DEPENDENT SULFOTRANSFERASE STF3"/>
    <property type="match status" value="1"/>
</dbReference>
<name>A0AAE4CA56_9ACTN</name>
<dbReference type="EMBL" id="JAVDYB010000001">
    <property type="protein sequence ID" value="MDR7274290.1"/>
    <property type="molecule type" value="Genomic_DNA"/>
</dbReference>
<protein>
    <recommendedName>
        <fullName evidence="3">Sulfotransferase</fullName>
    </recommendedName>
</protein>
<comment type="caution">
    <text evidence="1">The sequence shown here is derived from an EMBL/GenBank/DDBJ whole genome shotgun (WGS) entry which is preliminary data.</text>
</comment>
<sequence>MTEPTGPRLAPWVDPVNAVLGVADPLIRASSRFDALRRGARWSTGLRDDGDEEFLDGMRTLNEHIQAADLTPMGRLAMRAEVSRRLANRMRVRHTLRTRPGIAAAPVSRPIFVTGLPRTGTSLLHGLLGHRTGARAPMFWELLHPAARGAEAAGRRAAARMLATLYYAMMPAMRTIHPLAATEPEECVFLLPHNGVHLTRVPMPGYRAWYAEHDFRPDYRFLRDQLRVLQRGASPQWVLKTPCHLGNLDALLDVFPDAVIVTTRRDPAVALASWCSFCEATLRMHNRTVDLHGIGALWLEFWSGAAARATRVRERSPDRFVDVAYEDLVADAAGSTAAIWERLGDGLSAGERAALDAHAARDRRRNPGSHRYTLDRYGLDASTVRAAFDRTAVSVPG</sequence>
<keyword evidence="2" id="KW-1185">Reference proteome</keyword>